<evidence type="ECO:0000259" key="2">
    <source>
        <dbReference type="Pfam" id="PF14361"/>
    </source>
</evidence>
<dbReference type="Proteomes" id="UP000241118">
    <property type="component" value="Unassembled WGS sequence"/>
</dbReference>
<name>A0A2P8HZH6_SACCR</name>
<evidence type="ECO:0000313" key="4">
    <source>
        <dbReference type="Proteomes" id="UP000241118"/>
    </source>
</evidence>
<dbReference type="InterPro" id="IPR025736">
    <property type="entry name" value="PucR_C-HTH_dom"/>
</dbReference>
<dbReference type="InterPro" id="IPR051448">
    <property type="entry name" value="CdaR-like_regulators"/>
</dbReference>
<keyword evidence="4" id="KW-1185">Reference proteome</keyword>
<evidence type="ECO:0000259" key="1">
    <source>
        <dbReference type="Pfam" id="PF13556"/>
    </source>
</evidence>
<feature type="domain" description="PucR C-terminal helix-turn-helix" evidence="1">
    <location>
        <begin position="314"/>
        <end position="363"/>
    </location>
</feature>
<sequence>MSAAHDRGRLLGQVLRSMATDRGVVEELVRAARGQSPEVARLPEAENRRHVEVLLATGLDFFERSDEPDEQDFRAAETLGADRAAQGISIDGLLRGVQAARTQAMKIAIARSRAVGVPDEVLLEGMVDLDRYTGVLERHVVNGYHTAELELSRTNRDANTHLLRRLLLPGDGPPPEPAQLRRAGLSPDGLYHCLVSDVTQPGEARALEQRLLGCGGVYGLVEGRLAGLSARRPTSADLDALLVVAPATALTALRDVHPLCVAALRIAGRAGRRGVHDLTDLSGQVALAAQPVLADLLRGTLAGLDHADDFHRELVGTALVYLDHGQRLGHAAAALHVHPNTVRYRLDRLAEITGTPWDDTAEAPSTVLGTLHHWWALRTWLDHHPLQR</sequence>
<organism evidence="3 4">
    <name type="scientific">Saccharothrix carnea</name>
    <dbReference type="NCBI Taxonomy" id="1280637"/>
    <lineage>
        <taxon>Bacteria</taxon>
        <taxon>Bacillati</taxon>
        <taxon>Actinomycetota</taxon>
        <taxon>Actinomycetes</taxon>
        <taxon>Pseudonocardiales</taxon>
        <taxon>Pseudonocardiaceae</taxon>
        <taxon>Saccharothrix</taxon>
    </lineage>
</organism>
<evidence type="ECO:0000313" key="3">
    <source>
        <dbReference type="EMBL" id="PSL51617.1"/>
    </source>
</evidence>
<dbReference type="Pfam" id="PF14361">
    <property type="entry name" value="RsbRD_N"/>
    <property type="match status" value="1"/>
</dbReference>
<accession>A0A2P8HZH6</accession>
<dbReference type="Pfam" id="PF13556">
    <property type="entry name" value="HTH_30"/>
    <property type="match status" value="1"/>
</dbReference>
<gene>
    <name evidence="3" type="ORF">B0I31_11947</name>
</gene>
<dbReference type="PANTHER" id="PTHR33744">
    <property type="entry name" value="CARBOHYDRATE DIACID REGULATOR"/>
    <property type="match status" value="1"/>
</dbReference>
<dbReference type="AlphaFoldDB" id="A0A2P8HZH6"/>
<dbReference type="InterPro" id="IPR042070">
    <property type="entry name" value="PucR_C-HTH_sf"/>
</dbReference>
<dbReference type="InterPro" id="IPR025751">
    <property type="entry name" value="RsbRD_N_dom"/>
</dbReference>
<protein>
    <submittedName>
        <fullName evidence="3">PucR-like helix-turn-helix protein</fullName>
    </submittedName>
</protein>
<dbReference type="Gene3D" id="1.10.10.2840">
    <property type="entry name" value="PucR C-terminal helix-turn-helix domain"/>
    <property type="match status" value="1"/>
</dbReference>
<proteinExistence type="predicted"/>
<feature type="domain" description="RsbT co-antagonist protein RsbRD N-terminal" evidence="2">
    <location>
        <begin position="24"/>
        <end position="156"/>
    </location>
</feature>
<reference evidence="3 4" key="1">
    <citation type="submission" date="2018-03" db="EMBL/GenBank/DDBJ databases">
        <title>Genomic Encyclopedia of Type Strains, Phase III (KMG-III): the genomes of soil and plant-associated and newly described type strains.</title>
        <authorList>
            <person name="Whitman W."/>
        </authorList>
    </citation>
    <scope>NUCLEOTIDE SEQUENCE [LARGE SCALE GENOMIC DNA]</scope>
    <source>
        <strain evidence="3 4">CGMCC 4.7097</strain>
    </source>
</reference>
<comment type="caution">
    <text evidence="3">The sequence shown here is derived from an EMBL/GenBank/DDBJ whole genome shotgun (WGS) entry which is preliminary data.</text>
</comment>
<dbReference type="EMBL" id="PYAX01000019">
    <property type="protein sequence ID" value="PSL51617.1"/>
    <property type="molecule type" value="Genomic_DNA"/>
</dbReference>